<reference evidence="1" key="1">
    <citation type="journal article" date="2015" name="Nature">
        <title>Complex archaea that bridge the gap between prokaryotes and eukaryotes.</title>
        <authorList>
            <person name="Spang A."/>
            <person name="Saw J.H."/>
            <person name="Jorgensen S.L."/>
            <person name="Zaremba-Niedzwiedzka K."/>
            <person name="Martijn J."/>
            <person name="Lind A.E."/>
            <person name="van Eijk R."/>
            <person name="Schleper C."/>
            <person name="Guy L."/>
            <person name="Ettema T.J."/>
        </authorList>
    </citation>
    <scope>NUCLEOTIDE SEQUENCE</scope>
</reference>
<dbReference type="SUPFAM" id="SSF52949">
    <property type="entry name" value="Macro domain-like"/>
    <property type="match status" value="1"/>
</dbReference>
<dbReference type="PANTHER" id="PTHR12521">
    <property type="entry name" value="PROTEIN C6ORF130"/>
    <property type="match status" value="1"/>
</dbReference>
<dbReference type="PANTHER" id="PTHR12521:SF0">
    <property type="entry name" value="ADP-RIBOSE GLYCOHYDROLASE OARD1"/>
    <property type="match status" value="1"/>
</dbReference>
<dbReference type="InterPro" id="IPR043472">
    <property type="entry name" value="Macro_dom-like"/>
</dbReference>
<proteinExistence type="predicted"/>
<accession>A0A0F9CYD5</accession>
<gene>
    <name evidence="1" type="ORF">LCGC14_2266880</name>
</gene>
<dbReference type="AlphaFoldDB" id="A0A0F9CYD5"/>
<dbReference type="GO" id="GO:0140291">
    <property type="term" value="P:peptidyl-glutamate ADP-deribosylation"/>
    <property type="evidence" value="ECO:0007669"/>
    <property type="project" value="TreeGrafter"/>
</dbReference>
<protein>
    <recommendedName>
        <fullName evidence="2">Macro domain-containing protein</fullName>
    </recommendedName>
</protein>
<evidence type="ECO:0000313" key="1">
    <source>
        <dbReference type="EMBL" id="KKL54289.1"/>
    </source>
</evidence>
<dbReference type="InterPro" id="IPR050892">
    <property type="entry name" value="ADP-ribose_metab_enzymes"/>
</dbReference>
<sequence>MREITGNLFSHNTDGPDAICITTNGWTKRDGSCVMGRGCADQAKKRWPGIEHTLGIHLERGNHLYLLTHVEGRQIVLPVLGRHFEVPYHIVSFPVKPVDCSWEDLLPRFQATSTKTSLGRHPGWMSQAKPELIISSAKALSKVADTLSWNGIVIPRPGCGAGGLNWKNIKPLLEEILDDRFYIIDFPKR</sequence>
<comment type="caution">
    <text evidence="1">The sequence shown here is derived from an EMBL/GenBank/DDBJ whole genome shotgun (WGS) entry which is preliminary data.</text>
</comment>
<organism evidence="1">
    <name type="scientific">marine sediment metagenome</name>
    <dbReference type="NCBI Taxonomy" id="412755"/>
    <lineage>
        <taxon>unclassified sequences</taxon>
        <taxon>metagenomes</taxon>
        <taxon>ecological metagenomes</taxon>
    </lineage>
</organism>
<evidence type="ECO:0008006" key="2">
    <source>
        <dbReference type="Google" id="ProtNLM"/>
    </source>
</evidence>
<name>A0A0F9CYD5_9ZZZZ</name>
<dbReference type="Gene3D" id="3.40.220.10">
    <property type="entry name" value="Leucine Aminopeptidase, subunit E, domain 1"/>
    <property type="match status" value="1"/>
</dbReference>
<dbReference type="EMBL" id="LAZR01031252">
    <property type="protein sequence ID" value="KKL54289.1"/>
    <property type="molecule type" value="Genomic_DNA"/>
</dbReference>